<dbReference type="RefSeq" id="WP_264942677.1">
    <property type="nucleotide sequence ID" value="NZ_JAPDRA010000001.1"/>
</dbReference>
<accession>A0ABW3H0T4</accession>
<dbReference type="EMBL" id="JBHTJG010000001">
    <property type="protein sequence ID" value="MFD0945056.1"/>
    <property type="molecule type" value="Genomic_DNA"/>
</dbReference>
<name>A0ABW3H0T4_9SPHN</name>
<dbReference type="Proteomes" id="UP001596977">
    <property type="component" value="Unassembled WGS sequence"/>
</dbReference>
<keyword evidence="3" id="KW-1185">Reference proteome</keyword>
<protein>
    <submittedName>
        <fullName evidence="2">Uncharacterized protein</fullName>
    </submittedName>
</protein>
<comment type="caution">
    <text evidence="2">The sequence shown here is derived from an EMBL/GenBank/DDBJ whole genome shotgun (WGS) entry which is preliminary data.</text>
</comment>
<proteinExistence type="predicted"/>
<feature type="region of interest" description="Disordered" evidence="1">
    <location>
        <begin position="75"/>
        <end position="98"/>
    </location>
</feature>
<feature type="compositionally biased region" description="Low complexity" evidence="1">
    <location>
        <begin position="88"/>
        <end position="98"/>
    </location>
</feature>
<reference evidence="3" key="1">
    <citation type="journal article" date="2019" name="Int. J. Syst. Evol. Microbiol.">
        <title>The Global Catalogue of Microorganisms (GCM) 10K type strain sequencing project: providing services to taxonomists for standard genome sequencing and annotation.</title>
        <authorList>
            <consortium name="The Broad Institute Genomics Platform"/>
            <consortium name="The Broad Institute Genome Sequencing Center for Infectious Disease"/>
            <person name="Wu L."/>
            <person name="Ma J."/>
        </authorList>
    </citation>
    <scope>NUCLEOTIDE SEQUENCE [LARGE SCALE GENOMIC DNA]</scope>
    <source>
        <strain evidence="3">CCUG 62982</strain>
    </source>
</reference>
<evidence type="ECO:0000313" key="2">
    <source>
        <dbReference type="EMBL" id="MFD0945056.1"/>
    </source>
</evidence>
<evidence type="ECO:0000313" key="3">
    <source>
        <dbReference type="Proteomes" id="UP001596977"/>
    </source>
</evidence>
<organism evidence="2 3">
    <name type="scientific">Sphingomonas canadensis</name>
    <dbReference type="NCBI Taxonomy" id="1219257"/>
    <lineage>
        <taxon>Bacteria</taxon>
        <taxon>Pseudomonadati</taxon>
        <taxon>Pseudomonadota</taxon>
        <taxon>Alphaproteobacteria</taxon>
        <taxon>Sphingomonadales</taxon>
        <taxon>Sphingomonadaceae</taxon>
        <taxon>Sphingomonas</taxon>
    </lineage>
</organism>
<gene>
    <name evidence="2" type="ORF">ACFQ1E_01760</name>
</gene>
<sequence>MTAPAPAALAPPRFEAEATPIGVQSLVPGVVPITQADRLALRAAQPLAARKPQRPCDLGLFDLAARDQLELFAPLSAPTPAAPPDRPSSPAFPKESDR</sequence>
<evidence type="ECO:0000256" key="1">
    <source>
        <dbReference type="SAM" id="MobiDB-lite"/>
    </source>
</evidence>